<keyword evidence="2" id="KW-0201">Cytochrome c-type biogenesis</keyword>
<dbReference type="InterPro" id="IPR013766">
    <property type="entry name" value="Thioredoxin_domain"/>
</dbReference>
<dbReference type="EMBL" id="SUPL01000006">
    <property type="protein sequence ID" value="TJY33874.1"/>
    <property type="molecule type" value="Genomic_DNA"/>
</dbReference>
<keyword evidence="4" id="KW-0676">Redox-active center</keyword>
<reference evidence="7 8" key="1">
    <citation type="submission" date="2019-04" db="EMBL/GenBank/DDBJ databases">
        <title>Lacinutrix sp. nov., isolated from marine water.</title>
        <authorList>
            <person name="Kim W."/>
        </authorList>
    </citation>
    <scope>NUCLEOTIDE SEQUENCE [LARGE SCALE GENOMIC DNA]</scope>
    <source>
        <strain evidence="7 8">CAU 1491</strain>
    </source>
</reference>
<dbReference type="PANTHER" id="PTHR42852:SF6">
    <property type="entry name" value="THIOL:DISULFIDE INTERCHANGE PROTEIN DSBE"/>
    <property type="match status" value="1"/>
</dbReference>
<evidence type="ECO:0000256" key="5">
    <source>
        <dbReference type="SAM" id="SignalP"/>
    </source>
</evidence>
<dbReference type="InterPro" id="IPR036249">
    <property type="entry name" value="Thioredoxin-like_sf"/>
</dbReference>
<dbReference type="GO" id="GO:0030313">
    <property type="term" value="C:cell envelope"/>
    <property type="evidence" value="ECO:0007669"/>
    <property type="project" value="UniProtKB-SubCell"/>
</dbReference>
<feature type="signal peptide" evidence="5">
    <location>
        <begin position="1"/>
        <end position="19"/>
    </location>
</feature>
<comment type="subcellular location">
    <subcellularLocation>
        <location evidence="1">Cell envelope</location>
    </subcellularLocation>
</comment>
<name>A0A4U0ERP8_9FLAO</name>
<dbReference type="PROSITE" id="PS51257">
    <property type="entry name" value="PROKAR_LIPOPROTEIN"/>
    <property type="match status" value="1"/>
</dbReference>
<evidence type="ECO:0000256" key="4">
    <source>
        <dbReference type="ARBA" id="ARBA00023284"/>
    </source>
</evidence>
<dbReference type="OrthoDB" id="743079at2"/>
<keyword evidence="8" id="KW-1185">Reference proteome</keyword>
<protein>
    <submittedName>
        <fullName evidence="7">TlpA family protein disulfide reductase</fullName>
    </submittedName>
</protein>
<evidence type="ECO:0000256" key="2">
    <source>
        <dbReference type="ARBA" id="ARBA00022748"/>
    </source>
</evidence>
<evidence type="ECO:0000313" key="8">
    <source>
        <dbReference type="Proteomes" id="UP000307657"/>
    </source>
</evidence>
<dbReference type="Gene3D" id="3.40.30.10">
    <property type="entry name" value="Glutaredoxin"/>
    <property type="match status" value="1"/>
</dbReference>
<dbReference type="GO" id="GO:0017004">
    <property type="term" value="P:cytochrome complex assembly"/>
    <property type="evidence" value="ECO:0007669"/>
    <property type="project" value="UniProtKB-KW"/>
</dbReference>
<comment type="caution">
    <text evidence="7">The sequence shown here is derived from an EMBL/GenBank/DDBJ whole genome shotgun (WGS) entry which is preliminary data.</text>
</comment>
<dbReference type="PROSITE" id="PS51352">
    <property type="entry name" value="THIOREDOXIN_2"/>
    <property type="match status" value="1"/>
</dbReference>
<evidence type="ECO:0000256" key="1">
    <source>
        <dbReference type="ARBA" id="ARBA00004196"/>
    </source>
</evidence>
<dbReference type="InterPro" id="IPR013740">
    <property type="entry name" value="Redoxin"/>
</dbReference>
<feature type="chain" id="PRO_5020607205" evidence="5">
    <location>
        <begin position="20"/>
        <end position="452"/>
    </location>
</feature>
<accession>A0A4U0ERP8</accession>
<dbReference type="CDD" id="cd02966">
    <property type="entry name" value="TlpA_like_family"/>
    <property type="match status" value="1"/>
</dbReference>
<evidence type="ECO:0000259" key="6">
    <source>
        <dbReference type="PROSITE" id="PS51352"/>
    </source>
</evidence>
<keyword evidence="3" id="KW-1015">Disulfide bond</keyword>
<dbReference type="InterPro" id="IPR050553">
    <property type="entry name" value="Thioredoxin_ResA/DsbE_sf"/>
</dbReference>
<evidence type="ECO:0000256" key="3">
    <source>
        <dbReference type="ARBA" id="ARBA00023157"/>
    </source>
</evidence>
<feature type="domain" description="Thioredoxin" evidence="6">
    <location>
        <begin position="308"/>
        <end position="452"/>
    </location>
</feature>
<dbReference type="SUPFAM" id="SSF52833">
    <property type="entry name" value="Thioredoxin-like"/>
    <property type="match status" value="1"/>
</dbReference>
<proteinExistence type="predicted"/>
<keyword evidence="5" id="KW-0732">Signal</keyword>
<dbReference type="Proteomes" id="UP000307657">
    <property type="component" value="Unassembled WGS sequence"/>
</dbReference>
<evidence type="ECO:0000313" key="7">
    <source>
        <dbReference type="EMBL" id="TJY33874.1"/>
    </source>
</evidence>
<dbReference type="AlphaFoldDB" id="A0A4U0ERP8"/>
<dbReference type="RefSeq" id="WP_136844088.1">
    <property type="nucleotide sequence ID" value="NZ_SUPL01000006.1"/>
</dbReference>
<gene>
    <name evidence="7" type="ORF">E5167_11150</name>
</gene>
<dbReference type="PANTHER" id="PTHR42852">
    <property type="entry name" value="THIOL:DISULFIDE INTERCHANGE PROTEIN DSBE"/>
    <property type="match status" value="1"/>
</dbReference>
<dbReference type="GO" id="GO:0016491">
    <property type="term" value="F:oxidoreductase activity"/>
    <property type="evidence" value="ECO:0007669"/>
    <property type="project" value="InterPro"/>
</dbReference>
<organism evidence="7 8">
    <name type="scientific">Pontimicrobium aquaticum</name>
    <dbReference type="NCBI Taxonomy" id="2565367"/>
    <lineage>
        <taxon>Bacteria</taxon>
        <taxon>Pseudomonadati</taxon>
        <taxon>Bacteroidota</taxon>
        <taxon>Flavobacteriia</taxon>
        <taxon>Flavobacteriales</taxon>
        <taxon>Flavobacteriaceae</taxon>
        <taxon>Pontimicrobium</taxon>
    </lineage>
</organism>
<dbReference type="Pfam" id="PF08534">
    <property type="entry name" value="Redoxin"/>
    <property type="match status" value="1"/>
</dbReference>
<sequence>MKRLLVVLILLTTFFSCKTDDPTITKLFITGNIKNPIMNAVLFKGHDINKTIPLNDDGSFKELLDIKQDGYFSLTHGHESSILYLKQGDSLNIAFDTNNFNASITFKGNLAEENRYLILKSKFIEENSIDYPMLFSMEQLEFHQTINKLKTKTDQLIENTPNLDSNFVELEKKSNYFDYLIKLQTYPSYHASFTKNKNVQLTNEFTKPFEEFDYSNQYYYTSFQNYKQIVLNHYKRAIIKNEDIANLFVQLNQIKSTVIKNDIVKSLSKNLELNYENNKVLYEGIMLISDDEVFKNKLTTQYNKVKLLSKGMPSPKFNDYENHKGGKTSLDDLKGKYLYIDIWATWCAPCIREIPYLKALEYKFQDKNIDFVSISIDRHDDYDTWRKMVMDKDLQGIQLLADSDWKSNFIKQYNIIGIPRFIILDADGNIVSANAQRPSSHSLELLLNDLVK</sequence>